<dbReference type="EMBL" id="JACJJG010000012">
    <property type="protein sequence ID" value="MBM6673081.1"/>
    <property type="molecule type" value="Genomic_DNA"/>
</dbReference>
<sequence length="175" mass="19605">MKIKHCITAFAIAFSLTSCEKHEGELYLKSKCTAELNGKTYIDQTRIEQTFNPFAPTATPYIEYNPETTGGWFETDLGPDRDAPAEYFIKIFIPKDLLKGEHLTSTAGRSMFESDLDYKVYCQDNGIAYATIGGELVDNGTFEITSYDLDNGWAYGRFSLPFSEGTITGQFYCGI</sequence>
<proteinExistence type="predicted"/>
<name>A0A938WR01_9BACT</name>
<reference evidence="1" key="2">
    <citation type="journal article" date="2021" name="Sci. Rep.">
        <title>The distribution of antibiotic resistance genes in chicken gut microbiota commensals.</title>
        <authorList>
            <person name="Juricova H."/>
            <person name="Matiasovicova J."/>
            <person name="Kubasova T."/>
            <person name="Cejkova D."/>
            <person name="Rychlik I."/>
        </authorList>
    </citation>
    <scope>NUCLEOTIDE SEQUENCE</scope>
    <source>
        <strain evidence="1">An824</strain>
    </source>
</reference>
<keyword evidence="2" id="KW-1185">Reference proteome</keyword>
<dbReference type="PROSITE" id="PS51257">
    <property type="entry name" value="PROKAR_LIPOPROTEIN"/>
    <property type="match status" value="1"/>
</dbReference>
<reference evidence="1" key="1">
    <citation type="submission" date="2020-08" db="EMBL/GenBank/DDBJ databases">
        <authorList>
            <person name="Cejkova D."/>
            <person name="Kubasova T."/>
            <person name="Jahodarova E."/>
            <person name="Rychlik I."/>
        </authorList>
    </citation>
    <scope>NUCLEOTIDE SEQUENCE</scope>
    <source>
        <strain evidence="1">An824</strain>
    </source>
</reference>
<dbReference type="Proteomes" id="UP000706891">
    <property type="component" value="Unassembled WGS sequence"/>
</dbReference>
<evidence type="ECO:0008006" key="3">
    <source>
        <dbReference type="Google" id="ProtNLM"/>
    </source>
</evidence>
<dbReference type="RefSeq" id="WP_205103661.1">
    <property type="nucleotide sequence ID" value="NZ_JACJJG010000012.1"/>
</dbReference>
<accession>A0A938WR01</accession>
<evidence type="ECO:0000313" key="1">
    <source>
        <dbReference type="EMBL" id="MBM6673081.1"/>
    </source>
</evidence>
<gene>
    <name evidence="1" type="ORF">H6A34_04225</name>
</gene>
<evidence type="ECO:0000313" key="2">
    <source>
        <dbReference type="Proteomes" id="UP000706891"/>
    </source>
</evidence>
<organism evidence="1 2">
    <name type="scientific">Marseilla massiliensis</name>
    <dbReference type="NCBI Taxonomy" id="1841864"/>
    <lineage>
        <taxon>Bacteria</taxon>
        <taxon>Pseudomonadati</taxon>
        <taxon>Bacteroidota</taxon>
        <taxon>Bacteroidia</taxon>
        <taxon>Bacteroidales</taxon>
        <taxon>Prevotellaceae</taxon>
        <taxon>Marseilla</taxon>
    </lineage>
</organism>
<protein>
    <recommendedName>
        <fullName evidence="3">Lipoprotein</fullName>
    </recommendedName>
</protein>
<dbReference type="AlphaFoldDB" id="A0A938WR01"/>
<comment type="caution">
    <text evidence="1">The sequence shown here is derived from an EMBL/GenBank/DDBJ whole genome shotgun (WGS) entry which is preliminary data.</text>
</comment>